<evidence type="ECO:0000256" key="7">
    <source>
        <dbReference type="ARBA" id="ARBA00022801"/>
    </source>
</evidence>
<dbReference type="RefSeq" id="XP_001644424.1">
    <property type="nucleotide sequence ID" value="XM_001644374.1"/>
</dbReference>
<dbReference type="AlphaFoldDB" id="A7TMH2"/>
<dbReference type="eggNOG" id="KOG1867">
    <property type="taxonomic scope" value="Eukaryota"/>
</dbReference>
<dbReference type="EMBL" id="DS480422">
    <property type="protein sequence ID" value="EDO16566.1"/>
    <property type="molecule type" value="Genomic_DNA"/>
</dbReference>
<dbReference type="Gene3D" id="3.90.70.10">
    <property type="entry name" value="Cysteine proteinases"/>
    <property type="match status" value="1"/>
</dbReference>
<evidence type="ECO:0000256" key="6">
    <source>
        <dbReference type="ARBA" id="ARBA00022786"/>
    </source>
</evidence>
<dbReference type="InterPro" id="IPR018200">
    <property type="entry name" value="USP_CS"/>
</dbReference>
<dbReference type="OMA" id="NVSCNCI"/>
<organism evidence="19">
    <name type="scientific">Vanderwaltozyma polyspora (strain ATCC 22028 / DSM 70294 / BCRC 21397 / CBS 2163 / NBRC 10782 / NRRL Y-8283 / UCD 57-17)</name>
    <name type="common">Kluyveromyces polysporus</name>
    <dbReference type="NCBI Taxonomy" id="436907"/>
    <lineage>
        <taxon>Eukaryota</taxon>
        <taxon>Fungi</taxon>
        <taxon>Dikarya</taxon>
        <taxon>Ascomycota</taxon>
        <taxon>Saccharomycotina</taxon>
        <taxon>Saccharomycetes</taxon>
        <taxon>Saccharomycetales</taxon>
        <taxon>Saccharomycetaceae</taxon>
        <taxon>Vanderwaltozyma</taxon>
    </lineage>
</organism>
<keyword evidence="8 15" id="KW-0788">Thiol protease</keyword>
<feature type="domain" description="USP" evidence="16">
    <location>
        <begin position="137"/>
        <end position="463"/>
    </location>
</feature>
<dbReference type="PROSITE" id="PS00972">
    <property type="entry name" value="USP_1"/>
    <property type="match status" value="1"/>
</dbReference>
<dbReference type="InterPro" id="IPR001607">
    <property type="entry name" value="Znf_UBP"/>
</dbReference>
<evidence type="ECO:0000259" key="16">
    <source>
        <dbReference type="PROSITE" id="PS50235"/>
    </source>
</evidence>
<dbReference type="OrthoDB" id="289038at2759"/>
<keyword evidence="10" id="KW-0805">Transcription regulation</keyword>
<evidence type="ECO:0000256" key="5">
    <source>
        <dbReference type="ARBA" id="ARBA00022771"/>
    </source>
</evidence>
<evidence type="ECO:0000256" key="1">
    <source>
        <dbReference type="ARBA" id="ARBA00000707"/>
    </source>
</evidence>
<dbReference type="EC" id="3.4.19.12" evidence="15"/>
<dbReference type="InterPro" id="IPR028889">
    <property type="entry name" value="USP"/>
</dbReference>
<keyword evidence="11" id="KW-0804">Transcription</keyword>
<dbReference type="InterPro" id="IPR013083">
    <property type="entry name" value="Znf_RING/FYVE/PHD"/>
</dbReference>
<evidence type="ECO:0000256" key="4">
    <source>
        <dbReference type="ARBA" id="ARBA00022723"/>
    </source>
</evidence>
<dbReference type="SMART" id="SM00290">
    <property type="entry name" value="ZnF_UBP"/>
    <property type="match status" value="1"/>
</dbReference>
<dbReference type="MEROPS" id="C19.087"/>
<dbReference type="InterPro" id="IPR050185">
    <property type="entry name" value="Ub_carboxyl-term_hydrolase"/>
</dbReference>
<dbReference type="GO" id="GO:0005634">
    <property type="term" value="C:nucleus"/>
    <property type="evidence" value="ECO:0007669"/>
    <property type="project" value="UniProtKB-SubCell"/>
</dbReference>
<evidence type="ECO:0000256" key="9">
    <source>
        <dbReference type="ARBA" id="ARBA00022833"/>
    </source>
</evidence>
<dbReference type="STRING" id="436907.A7TMH2"/>
<evidence type="ECO:0000256" key="3">
    <source>
        <dbReference type="ARBA" id="ARBA00022670"/>
    </source>
</evidence>
<keyword evidence="9" id="KW-0862">Zinc</keyword>
<dbReference type="InParanoid" id="A7TMH2"/>
<gene>
    <name evidence="18" type="ORF">Kpol_1064p48</name>
</gene>
<evidence type="ECO:0000256" key="13">
    <source>
        <dbReference type="ARBA" id="ARBA00038490"/>
    </source>
</evidence>
<keyword evidence="4" id="KW-0479">Metal-binding</keyword>
<dbReference type="GeneID" id="5544717"/>
<dbReference type="KEGG" id="vpo:Kpol_1064p48"/>
<evidence type="ECO:0000256" key="14">
    <source>
        <dbReference type="PROSITE-ProRule" id="PRU00502"/>
    </source>
</evidence>
<comment type="similarity">
    <text evidence="13">Belongs to the peptidase C19 family. UBP8 subfamily.</text>
</comment>
<dbReference type="GO" id="GO:0004843">
    <property type="term" value="F:cysteine-type deubiquitinase activity"/>
    <property type="evidence" value="ECO:0007669"/>
    <property type="project" value="UniProtKB-UniRule"/>
</dbReference>
<keyword evidence="19" id="KW-1185">Reference proteome</keyword>
<evidence type="ECO:0000256" key="15">
    <source>
        <dbReference type="RuleBase" id="RU366025"/>
    </source>
</evidence>
<dbReference type="PANTHER" id="PTHR21646">
    <property type="entry name" value="UBIQUITIN CARBOXYL-TERMINAL HYDROLASE"/>
    <property type="match status" value="1"/>
</dbReference>
<evidence type="ECO:0000256" key="8">
    <source>
        <dbReference type="ARBA" id="ARBA00022807"/>
    </source>
</evidence>
<dbReference type="HOGENOM" id="CLU_008279_11_2_1"/>
<evidence type="ECO:0000256" key="12">
    <source>
        <dbReference type="ARBA" id="ARBA00023242"/>
    </source>
</evidence>
<protein>
    <recommendedName>
        <fullName evidence="15">Ubiquitin carboxyl-terminal hydrolase</fullName>
        <ecNumber evidence="15">3.4.19.12</ecNumber>
    </recommendedName>
</protein>
<keyword evidence="5 14" id="KW-0863">Zinc-finger</keyword>
<reference evidence="18 19" key="1">
    <citation type="journal article" date="2007" name="Proc. Natl. Acad. Sci. U.S.A.">
        <title>Independent sorting-out of thousands of duplicated gene pairs in two yeast species descended from a whole-genome duplication.</title>
        <authorList>
            <person name="Scannell D.R."/>
            <person name="Frank A.C."/>
            <person name="Conant G.C."/>
            <person name="Byrne K.P."/>
            <person name="Woolfit M."/>
            <person name="Wolfe K.H."/>
        </authorList>
    </citation>
    <scope>NUCLEOTIDE SEQUENCE [LARGE SCALE GENOMIC DNA]</scope>
    <source>
        <strain evidence="19">ATCC 22028 / DSM 70294 / BCRC 21397 / CBS 2163 / NBRC 10782 / NRRL Y-8283 / UCD 57-17</strain>
    </source>
</reference>
<evidence type="ECO:0000256" key="11">
    <source>
        <dbReference type="ARBA" id="ARBA00023163"/>
    </source>
</evidence>
<dbReference type="InterPro" id="IPR001394">
    <property type="entry name" value="Peptidase_C19_UCH"/>
</dbReference>
<keyword evidence="12" id="KW-0539">Nucleus</keyword>
<dbReference type="GO" id="GO:0016579">
    <property type="term" value="P:protein deubiquitination"/>
    <property type="evidence" value="ECO:0007669"/>
    <property type="project" value="InterPro"/>
</dbReference>
<sequence length="466" mass="53059">MSSCSHIDQVLSNESLKEGFLKAFNATKYIIQHSPAKNKYLNVMKCADCHQINEGTNFMCLQCGYCGCWNNSHFREHNLKVDHVFGVNSTNGLLYCFKCDDYIGDSELINASIIGKYWDDVSSKSCIPLMSKRDGLSGLVNMGSTCYVSCIIQCLVRNPYFLKYSLNQSHFKICKTHDPTTCISCALDSIVTDFYGISDLDDDVKKTNNDGLIDLLTCSWKINQNLAGYSQQDAHEFWQFLLNRLHSEYKSNIGPTDTAPLKEGNHELCNCIYHKVFQGFLKSSIVCPECNSDAKTTIEPFMDLSLDIKGKNTLYECLNSFHKKEQLHDFDYHCKNCNTSQDPTKQLAVAKLSPVLLFQFKRFEHLLSGSSIKLNDVIEFPLYLNMKDYCDVEQRDDSNSKPDLIYELIGIICHTGTVNEGHYTAICKIPEGQWIKFNDSMVTIISEETMLKEQAYLLIYTIKNIN</sequence>
<evidence type="ECO:0000313" key="18">
    <source>
        <dbReference type="EMBL" id="EDO16566.1"/>
    </source>
</evidence>
<dbReference type="Pfam" id="PF02148">
    <property type="entry name" value="zf-UBP"/>
    <property type="match status" value="1"/>
</dbReference>
<proteinExistence type="inferred from homology"/>
<dbReference type="GO" id="GO:0008270">
    <property type="term" value="F:zinc ion binding"/>
    <property type="evidence" value="ECO:0007669"/>
    <property type="project" value="UniProtKB-KW"/>
</dbReference>
<name>A7TMH2_VANPO</name>
<accession>A7TMH2</accession>
<dbReference type="Proteomes" id="UP000000267">
    <property type="component" value="Unassembled WGS sequence"/>
</dbReference>
<dbReference type="SUPFAM" id="SSF57850">
    <property type="entry name" value="RING/U-box"/>
    <property type="match status" value="1"/>
</dbReference>
<dbReference type="PROSITE" id="PS50235">
    <property type="entry name" value="USP_3"/>
    <property type="match status" value="1"/>
</dbReference>
<dbReference type="PANTHER" id="PTHR21646:SF33">
    <property type="entry name" value="UBIQUITIN CARBOXYL-TERMINAL HYDROLASE 22"/>
    <property type="match status" value="1"/>
</dbReference>
<feature type="domain" description="UBP-type" evidence="17">
    <location>
        <begin position="2"/>
        <end position="122"/>
    </location>
</feature>
<keyword evidence="7 15" id="KW-0378">Hydrolase</keyword>
<comment type="subcellular location">
    <subcellularLocation>
        <location evidence="2">Nucleus</location>
    </subcellularLocation>
</comment>
<dbReference type="GO" id="GO:0006508">
    <property type="term" value="P:proteolysis"/>
    <property type="evidence" value="ECO:0007669"/>
    <property type="project" value="UniProtKB-KW"/>
</dbReference>
<evidence type="ECO:0000313" key="19">
    <source>
        <dbReference type="Proteomes" id="UP000000267"/>
    </source>
</evidence>
<dbReference type="Gene3D" id="3.30.40.10">
    <property type="entry name" value="Zinc/RING finger domain, C3HC4 (zinc finger)"/>
    <property type="match status" value="1"/>
</dbReference>
<keyword evidence="3 15" id="KW-0645">Protease</keyword>
<dbReference type="PROSITE" id="PS00973">
    <property type="entry name" value="USP_2"/>
    <property type="match status" value="1"/>
</dbReference>
<dbReference type="Pfam" id="PF00443">
    <property type="entry name" value="UCH"/>
    <property type="match status" value="1"/>
</dbReference>
<dbReference type="PROSITE" id="PS50271">
    <property type="entry name" value="ZF_UBP"/>
    <property type="match status" value="1"/>
</dbReference>
<keyword evidence="6 15" id="KW-0833">Ubl conjugation pathway</keyword>
<comment type="catalytic activity">
    <reaction evidence="1 15">
        <text>Thiol-dependent hydrolysis of ester, thioester, amide, peptide and isopeptide bonds formed by the C-terminal Gly of ubiquitin (a 76-residue protein attached to proteins as an intracellular targeting signal).</text>
        <dbReference type="EC" id="3.4.19.12"/>
    </reaction>
</comment>
<dbReference type="SUPFAM" id="SSF54001">
    <property type="entry name" value="Cysteine proteinases"/>
    <property type="match status" value="1"/>
</dbReference>
<evidence type="ECO:0000256" key="2">
    <source>
        <dbReference type="ARBA" id="ARBA00004123"/>
    </source>
</evidence>
<dbReference type="FunCoup" id="A7TMH2">
    <property type="interactions" value="559"/>
</dbReference>
<dbReference type="InterPro" id="IPR038765">
    <property type="entry name" value="Papain-like_cys_pep_sf"/>
</dbReference>
<evidence type="ECO:0000259" key="17">
    <source>
        <dbReference type="PROSITE" id="PS50271"/>
    </source>
</evidence>
<evidence type="ECO:0000256" key="10">
    <source>
        <dbReference type="ARBA" id="ARBA00023015"/>
    </source>
</evidence>